<reference evidence="2 3" key="1">
    <citation type="submission" date="2024-01" db="EMBL/GenBank/DDBJ databases">
        <title>The genomes of 5 underutilized Papilionoideae crops provide insights into root nodulation and disease resistanc.</title>
        <authorList>
            <person name="Jiang F."/>
        </authorList>
    </citation>
    <scope>NUCLEOTIDE SEQUENCE [LARGE SCALE GENOMIC DNA]</scope>
    <source>
        <strain evidence="2">DUOXIRENSHENG_FW03</strain>
        <tissue evidence="2">Leaves</tissue>
    </source>
</reference>
<keyword evidence="1" id="KW-0175">Coiled coil</keyword>
<gene>
    <name evidence="2" type="ORF">VNO78_07208</name>
</gene>
<organism evidence="2 3">
    <name type="scientific">Psophocarpus tetragonolobus</name>
    <name type="common">Winged bean</name>
    <name type="synonym">Dolichos tetragonolobus</name>
    <dbReference type="NCBI Taxonomy" id="3891"/>
    <lineage>
        <taxon>Eukaryota</taxon>
        <taxon>Viridiplantae</taxon>
        <taxon>Streptophyta</taxon>
        <taxon>Embryophyta</taxon>
        <taxon>Tracheophyta</taxon>
        <taxon>Spermatophyta</taxon>
        <taxon>Magnoliopsida</taxon>
        <taxon>eudicotyledons</taxon>
        <taxon>Gunneridae</taxon>
        <taxon>Pentapetalae</taxon>
        <taxon>rosids</taxon>
        <taxon>fabids</taxon>
        <taxon>Fabales</taxon>
        <taxon>Fabaceae</taxon>
        <taxon>Papilionoideae</taxon>
        <taxon>50 kb inversion clade</taxon>
        <taxon>NPAAA clade</taxon>
        <taxon>indigoferoid/millettioid clade</taxon>
        <taxon>Phaseoleae</taxon>
        <taxon>Psophocarpus</taxon>
    </lineage>
</organism>
<protein>
    <submittedName>
        <fullName evidence="2">Uncharacterized protein</fullName>
    </submittedName>
</protein>
<name>A0AAN9SUY4_PSOTE</name>
<dbReference type="AlphaFoldDB" id="A0AAN9SUY4"/>
<evidence type="ECO:0000256" key="1">
    <source>
        <dbReference type="SAM" id="Coils"/>
    </source>
</evidence>
<dbReference type="Proteomes" id="UP001386955">
    <property type="component" value="Unassembled WGS sequence"/>
</dbReference>
<proteinExistence type="predicted"/>
<accession>A0AAN9SUY4</accession>
<dbReference type="EMBL" id="JAYMYS010000002">
    <property type="protein sequence ID" value="KAK7405646.1"/>
    <property type="molecule type" value="Genomic_DNA"/>
</dbReference>
<evidence type="ECO:0000313" key="3">
    <source>
        <dbReference type="Proteomes" id="UP001386955"/>
    </source>
</evidence>
<sequence length="341" mass="38220">MLLDQITAKRLHKDETTVLSTPILTSMQPPPTEVEKVVTSTLSLEGHWNDGQGEISELPENEVCPTSVQNDFPVVERLNSEESSSNSTDSDPDDPFNLVDEKLSVSGTMSLGDDSLVSVREAIDALELLLIKDLSEVSSDPDMQSQLDYFLNLLTKGSHPQVTAEVKEALVELQRKAFASLQKYKATIEPANKLQNFNKKKARIQEETSAGKNRRKDVKSSIKKASLVVKAENSRKKEIESEIADIRKQIDAKEMDLRQLVLNVENQEAELSNYEKNHDSLEELARALSKEADDLLAENKEIEEEGKAAEVKQNMLKSKWSTDLPIQLTKIKNNIFDLTDE</sequence>
<keyword evidence="3" id="KW-1185">Reference proteome</keyword>
<comment type="caution">
    <text evidence="2">The sequence shown here is derived from an EMBL/GenBank/DDBJ whole genome shotgun (WGS) entry which is preliminary data.</text>
</comment>
<feature type="coiled-coil region" evidence="1">
    <location>
        <begin position="229"/>
        <end position="312"/>
    </location>
</feature>
<evidence type="ECO:0000313" key="2">
    <source>
        <dbReference type="EMBL" id="KAK7405646.1"/>
    </source>
</evidence>